<keyword evidence="3" id="KW-1185">Reference proteome</keyword>
<accession>A0A6A5VSN8</accession>
<protein>
    <submittedName>
        <fullName evidence="2">Uncharacterized protein</fullName>
    </submittedName>
</protein>
<evidence type="ECO:0000256" key="1">
    <source>
        <dbReference type="SAM" id="Phobius"/>
    </source>
</evidence>
<feature type="transmembrane region" description="Helical" evidence="1">
    <location>
        <begin position="49"/>
        <end position="66"/>
    </location>
</feature>
<evidence type="ECO:0000313" key="3">
    <source>
        <dbReference type="Proteomes" id="UP000800036"/>
    </source>
</evidence>
<evidence type="ECO:0000313" key="2">
    <source>
        <dbReference type="EMBL" id="KAF1979609.1"/>
    </source>
</evidence>
<dbReference type="EMBL" id="ML976657">
    <property type="protein sequence ID" value="KAF1979609.1"/>
    <property type="molecule type" value="Genomic_DNA"/>
</dbReference>
<keyword evidence="1" id="KW-1133">Transmembrane helix</keyword>
<keyword evidence="1" id="KW-0812">Transmembrane</keyword>
<proteinExistence type="predicted"/>
<reference evidence="2" key="1">
    <citation type="journal article" date="2020" name="Stud. Mycol.">
        <title>101 Dothideomycetes genomes: a test case for predicting lifestyles and emergence of pathogens.</title>
        <authorList>
            <person name="Haridas S."/>
            <person name="Albert R."/>
            <person name="Binder M."/>
            <person name="Bloem J."/>
            <person name="Labutti K."/>
            <person name="Salamov A."/>
            <person name="Andreopoulos B."/>
            <person name="Baker S."/>
            <person name="Barry K."/>
            <person name="Bills G."/>
            <person name="Bluhm B."/>
            <person name="Cannon C."/>
            <person name="Castanera R."/>
            <person name="Culley D."/>
            <person name="Daum C."/>
            <person name="Ezra D."/>
            <person name="Gonzalez J."/>
            <person name="Henrissat B."/>
            <person name="Kuo A."/>
            <person name="Liang C."/>
            <person name="Lipzen A."/>
            <person name="Lutzoni F."/>
            <person name="Magnuson J."/>
            <person name="Mondo S."/>
            <person name="Nolan M."/>
            <person name="Ohm R."/>
            <person name="Pangilinan J."/>
            <person name="Park H.-J."/>
            <person name="Ramirez L."/>
            <person name="Alfaro M."/>
            <person name="Sun H."/>
            <person name="Tritt A."/>
            <person name="Yoshinaga Y."/>
            <person name="Zwiers L.-H."/>
            <person name="Turgeon B."/>
            <person name="Goodwin S."/>
            <person name="Spatafora J."/>
            <person name="Crous P."/>
            <person name="Grigoriev I."/>
        </authorList>
    </citation>
    <scope>NUCLEOTIDE SEQUENCE</scope>
    <source>
        <strain evidence="2">CBS 107.79</strain>
    </source>
</reference>
<organism evidence="2 3">
    <name type="scientific">Bimuria novae-zelandiae CBS 107.79</name>
    <dbReference type="NCBI Taxonomy" id="1447943"/>
    <lineage>
        <taxon>Eukaryota</taxon>
        <taxon>Fungi</taxon>
        <taxon>Dikarya</taxon>
        <taxon>Ascomycota</taxon>
        <taxon>Pezizomycotina</taxon>
        <taxon>Dothideomycetes</taxon>
        <taxon>Pleosporomycetidae</taxon>
        <taxon>Pleosporales</taxon>
        <taxon>Massarineae</taxon>
        <taxon>Didymosphaeriaceae</taxon>
        <taxon>Bimuria</taxon>
    </lineage>
</organism>
<name>A0A6A5VSN8_9PLEO</name>
<sequence length="69" mass="7872">MYLPKHHFHLLVRTVHWRASLARSDKARQRVPTQYRDARIGRNSSGNSPVLVCLVLVLVLIARAGVGKW</sequence>
<dbReference type="AlphaFoldDB" id="A0A6A5VSN8"/>
<dbReference type="Proteomes" id="UP000800036">
    <property type="component" value="Unassembled WGS sequence"/>
</dbReference>
<keyword evidence="1" id="KW-0472">Membrane</keyword>
<gene>
    <name evidence="2" type="ORF">BU23DRAFT_101422</name>
</gene>